<keyword evidence="2" id="KW-1185">Reference proteome</keyword>
<sequence length="207" mass="24553">MEDQNAEKIDSLKLKLKSATKFKLIKETELLKLRNQERSLKDELANTKNEVELLMEQLEDIKNQISQTKNQISMIDICKISEKTKIEMYTSTLNNHKKGYEALFKKERDIIELRNKKQKEKEADEEELIRQKEKVITEKNEQIAKDAYAIEMESDAIEKECIVLRKRNNALMLRLRRKLLETESVRRRMRKVNIDSESYKGSGFKNE</sequence>
<evidence type="ECO:0000313" key="2">
    <source>
        <dbReference type="Proteomes" id="UP000824533"/>
    </source>
</evidence>
<protein>
    <submittedName>
        <fullName evidence="1">Uncharacterized protein</fullName>
    </submittedName>
</protein>
<gene>
    <name evidence="1" type="ORF">K1T71_010353</name>
</gene>
<reference evidence="1 2" key="1">
    <citation type="journal article" date="2021" name="Front. Genet.">
        <title>Chromosome-Level Genome Assembly Reveals Significant Gene Expansion in the Toll and IMD Signaling Pathways of Dendrolimus kikuchii.</title>
        <authorList>
            <person name="Zhou J."/>
            <person name="Wu P."/>
            <person name="Xiong Z."/>
            <person name="Liu N."/>
            <person name="Zhao N."/>
            <person name="Ji M."/>
            <person name="Qiu Y."/>
            <person name="Yang B."/>
        </authorList>
    </citation>
    <scope>NUCLEOTIDE SEQUENCE [LARGE SCALE GENOMIC DNA]</scope>
    <source>
        <strain evidence="1">Ann1</strain>
    </source>
</reference>
<proteinExistence type="predicted"/>
<comment type="caution">
    <text evidence="1">The sequence shown here is derived from an EMBL/GenBank/DDBJ whole genome shotgun (WGS) entry which is preliminary data.</text>
</comment>
<name>A0ACC1CSK1_9NEOP</name>
<dbReference type="Proteomes" id="UP000824533">
    <property type="component" value="Linkage Group LG18"/>
</dbReference>
<dbReference type="EMBL" id="CM034404">
    <property type="protein sequence ID" value="KAJ0174207.1"/>
    <property type="molecule type" value="Genomic_DNA"/>
</dbReference>
<accession>A0ACC1CSK1</accession>
<organism evidence="1 2">
    <name type="scientific">Dendrolimus kikuchii</name>
    <dbReference type="NCBI Taxonomy" id="765133"/>
    <lineage>
        <taxon>Eukaryota</taxon>
        <taxon>Metazoa</taxon>
        <taxon>Ecdysozoa</taxon>
        <taxon>Arthropoda</taxon>
        <taxon>Hexapoda</taxon>
        <taxon>Insecta</taxon>
        <taxon>Pterygota</taxon>
        <taxon>Neoptera</taxon>
        <taxon>Endopterygota</taxon>
        <taxon>Lepidoptera</taxon>
        <taxon>Glossata</taxon>
        <taxon>Ditrysia</taxon>
        <taxon>Bombycoidea</taxon>
        <taxon>Lasiocampidae</taxon>
        <taxon>Dendrolimus</taxon>
    </lineage>
</organism>
<evidence type="ECO:0000313" key="1">
    <source>
        <dbReference type="EMBL" id="KAJ0174207.1"/>
    </source>
</evidence>